<evidence type="ECO:0000313" key="7">
    <source>
        <dbReference type="Proteomes" id="UP000614200"/>
    </source>
</evidence>
<reference evidence="6 7" key="1">
    <citation type="submission" date="2020-11" db="EMBL/GenBank/DDBJ databases">
        <title>Fusibacter basophilias sp. nov.</title>
        <authorList>
            <person name="Qiu D."/>
        </authorList>
    </citation>
    <scope>NUCLEOTIDE SEQUENCE [LARGE SCALE GENOMIC DNA]</scope>
    <source>
        <strain evidence="6 7">Q10-2</strain>
    </source>
</reference>
<sequence>MTHKLREMSLVEFKRCTETTDMVIIPTGAIEGYGPHMPLGTDIIVAEAIAKKVADMIGALVGPSIDVGESSILRTFPGSMMVSEEHFKGYVRDICESLRGWGFKKFLFMTGHAGNVSLIDCICKEYRDKYPEMQTIQVDWWRFAMANSGDFLDNTGYMAHGHASECGTSVMLYLRPELVDMKQAIRHELEEKYYNSFADIIQYIPLNKMSASGIIGDATSATVEKGEKIVEACVSKIVKFVAENF</sequence>
<dbReference type="RefSeq" id="WP_194703276.1">
    <property type="nucleotide sequence ID" value="NZ_JADKNH010000012.1"/>
</dbReference>
<keyword evidence="2" id="KW-0479">Metal-binding</keyword>
<evidence type="ECO:0000256" key="2">
    <source>
        <dbReference type="ARBA" id="ARBA00022723"/>
    </source>
</evidence>
<dbReference type="SUPFAM" id="SSF102215">
    <property type="entry name" value="Creatininase"/>
    <property type="match status" value="1"/>
</dbReference>
<dbReference type="EMBL" id="JADKNH010000012">
    <property type="protein sequence ID" value="MBF4695037.1"/>
    <property type="molecule type" value="Genomic_DNA"/>
</dbReference>
<protein>
    <submittedName>
        <fullName evidence="6">Creatininase family protein</fullName>
    </submittedName>
</protein>
<name>A0ABR9ZX41_9FIRM</name>
<proteinExistence type="inferred from homology"/>
<evidence type="ECO:0000256" key="4">
    <source>
        <dbReference type="ARBA" id="ARBA00022833"/>
    </source>
</evidence>
<dbReference type="InterPro" id="IPR024087">
    <property type="entry name" value="Creatininase-like_sf"/>
</dbReference>
<keyword evidence="7" id="KW-1185">Reference proteome</keyword>
<evidence type="ECO:0000256" key="3">
    <source>
        <dbReference type="ARBA" id="ARBA00022801"/>
    </source>
</evidence>
<evidence type="ECO:0000256" key="1">
    <source>
        <dbReference type="ARBA" id="ARBA00001947"/>
    </source>
</evidence>
<evidence type="ECO:0000256" key="5">
    <source>
        <dbReference type="ARBA" id="ARBA00024029"/>
    </source>
</evidence>
<dbReference type="Pfam" id="PF02633">
    <property type="entry name" value="Creatininase"/>
    <property type="match status" value="1"/>
</dbReference>
<comment type="cofactor">
    <cofactor evidence="1">
        <name>Zn(2+)</name>
        <dbReference type="ChEBI" id="CHEBI:29105"/>
    </cofactor>
</comment>
<accession>A0ABR9ZX41</accession>
<dbReference type="InterPro" id="IPR003785">
    <property type="entry name" value="Creatininase/forma_Hydrolase"/>
</dbReference>
<keyword evidence="4" id="KW-0862">Zinc</keyword>
<dbReference type="Proteomes" id="UP000614200">
    <property type="component" value="Unassembled WGS sequence"/>
</dbReference>
<evidence type="ECO:0000313" key="6">
    <source>
        <dbReference type="EMBL" id="MBF4695037.1"/>
    </source>
</evidence>
<comment type="caution">
    <text evidence="6">The sequence shown here is derived from an EMBL/GenBank/DDBJ whole genome shotgun (WGS) entry which is preliminary data.</text>
</comment>
<dbReference type="Gene3D" id="3.40.50.10310">
    <property type="entry name" value="Creatininase"/>
    <property type="match status" value="1"/>
</dbReference>
<comment type="similarity">
    <text evidence="5">Belongs to the creatininase superfamily.</text>
</comment>
<dbReference type="PANTHER" id="PTHR35005:SF1">
    <property type="entry name" value="2-AMINO-5-FORMYLAMINO-6-RIBOSYLAMINOPYRIMIDIN-4(3H)-ONE 5'-MONOPHOSPHATE DEFORMYLASE"/>
    <property type="match status" value="1"/>
</dbReference>
<gene>
    <name evidence="6" type="ORF">ISU02_18205</name>
</gene>
<organism evidence="6 7">
    <name type="scientific">Fusibacter ferrireducens</name>
    <dbReference type="NCBI Taxonomy" id="2785058"/>
    <lineage>
        <taxon>Bacteria</taxon>
        <taxon>Bacillati</taxon>
        <taxon>Bacillota</taxon>
        <taxon>Clostridia</taxon>
        <taxon>Eubacteriales</taxon>
        <taxon>Eubacteriales Family XII. Incertae Sedis</taxon>
        <taxon>Fusibacter</taxon>
    </lineage>
</organism>
<dbReference type="PANTHER" id="PTHR35005">
    <property type="entry name" value="3-DEHYDRO-SCYLLO-INOSOSE HYDROLASE"/>
    <property type="match status" value="1"/>
</dbReference>
<keyword evidence="3" id="KW-0378">Hydrolase</keyword>